<feature type="binding site" evidence="8">
    <location>
        <position position="408"/>
    </location>
    <ligand>
        <name>substrate</name>
    </ligand>
</feature>
<keyword evidence="6" id="KW-0624">Polysaccharide degradation</keyword>
<dbReference type="Gene3D" id="3.20.20.80">
    <property type="entry name" value="Glycosidases"/>
    <property type="match status" value="1"/>
</dbReference>
<evidence type="ECO:0000256" key="2">
    <source>
        <dbReference type="ARBA" id="ARBA00022801"/>
    </source>
</evidence>
<gene>
    <name evidence="10" type="ORF">SAMN05444410_1239</name>
</gene>
<sequence>MTPYQTLSAKSFGPNFQWGVAMSAAQNEGAYNVDGRGLSIWDSFARRQGKIKGAAKPSEACDFYYRYKDDLVLVKALGFSAFRFSISWSRILPEGIGRVNKEGIAFYHKVIDECLALGLTPYVTLYHWDLPLELEKNGGWTSHQMLKWFTRFVQVCTEAYGSKVKHWIIMNEPMGFTTLGYMMGKHAPGKTGLLNFLPAIHNAALCTAEGGRLVRDAVSKAKIGTTFSCSEVMPFSKKEPDVLAAKRVDALMNRLFIEPALGRGYPEVENFPLLDKIHLHNKAWKYQERMQFNFDFIGIQNYFPITVKYNSLIPYIHASEVKATQRKVPVTGMGWEINADSLYWMIKRFWLYGSVKEIMITEGGAAFKDQLVNGTVNDQARINYFQQYLAAALRAKKEGVNLSGYFAWTLTDNFEWSEGYAARFGLVYTDFKTQLRTIKNSGYWFRDFLAGK</sequence>
<dbReference type="InterPro" id="IPR017736">
    <property type="entry name" value="Glyco_hydro_1_beta-glucosidase"/>
</dbReference>
<feature type="active site" description="Nucleophile" evidence="7">
    <location>
        <position position="362"/>
    </location>
</feature>
<evidence type="ECO:0000256" key="8">
    <source>
        <dbReference type="PIRSR" id="PIRSR617736-2"/>
    </source>
</evidence>
<evidence type="ECO:0000256" key="7">
    <source>
        <dbReference type="PIRSR" id="PIRSR617736-1"/>
    </source>
</evidence>
<reference evidence="10 11" key="1">
    <citation type="submission" date="2016-10" db="EMBL/GenBank/DDBJ databases">
        <authorList>
            <person name="Varghese N."/>
            <person name="Submissions S."/>
        </authorList>
    </citation>
    <scope>NUCLEOTIDE SEQUENCE [LARGE SCALE GENOMIC DNA]</scope>
    <source>
        <strain evidence="10 11">DSM 25353</strain>
    </source>
</reference>
<evidence type="ECO:0000256" key="9">
    <source>
        <dbReference type="RuleBase" id="RU361175"/>
    </source>
</evidence>
<evidence type="ECO:0000313" key="10">
    <source>
        <dbReference type="EMBL" id="SDX64974.1"/>
    </source>
</evidence>
<keyword evidence="11" id="KW-1185">Reference proteome</keyword>
<dbReference type="PANTHER" id="PTHR10353">
    <property type="entry name" value="GLYCOSYL HYDROLASE"/>
    <property type="match status" value="1"/>
</dbReference>
<dbReference type="PANTHER" id="PTHR10353:SF36">
    <property type="entry name" value="LP05116P"/>
    <property type="match status" value="1"/>
</dbReference>
<dbReference type="RefSeq" id="WP_257575081.1">
    <property type="nucleotide sequence ID" value="NZ_FNNO01000023.1"/>
</dbReference>
<proteinExistence type="inferred from homology"/>
<dbReference type="GO" id="GO:0005829">
    <property type="term" value="C:cytosol"/>
    <property type="evidence" value="ECO:0007669"/>
    <property type="project" value="TreeGrafter"/>
</dbReference>
<accession>A0A8X8IJ66</accession>
<dbReference type="InterPro" id="IPR001360">
    <property type="entry name" value="Glyco_hydro_1"/>
</dbReference>
<dbReference type="Proteomes" id="UP000198711">
    <property type="component" value="Unassembled WGS sequence"/>
</dbReference>
<protein>
    <recommendedName>
        <fullName evidence="9">Beta-glucosidase</fullName>
        <ecNumber evidence="9">3.2.1.21</ecNumber>
    </recommendedName>
</protein>
<comment type="caution">
    <text evidence="10">The sequence shown here is derived from an EMBL/GenBank/DDBJ whole genome shotgun (WGS) entry which is preliminary data.</text>
</comment>
<feature type="binding site" evidence="8">
    <location>
        <position position="302"/>
    </location>
    <ligand>
        <name>substrate</name>
    </ligand>
</feature>
<dbReference type="Pfam" id="PF00232">
    <property type="entry name" value="Glyco_hydro_1"/>
    <property type="match status" value="1"/>
</dbReference>
<keyword evidence="5 9" id="KW-0326">Glycosidase</keyword>
<feature type="active site" description="Proton donor" evidence="7">
    <location>
        <position position="172"/>
    </location>
</feature>
<keyword evidence="3" id="KW-0136">Cellulose degradation</keyword>
<dbReference type="SUPFAM" id="SSF51445">
    <property type="entry name" value="(Trans)glycosidases"/>
    <property type="match status" value="1"/>
</dbReference>
<evidence type="ECO:0000256" key="4">
    <source>
        <dbReference type="ARBA" id="ARBA00023277"/>
    </source>
</evidence>
<organism evidence="10 11">
    <name type="scientific">Hydrobacter penzbergensis</name>
    <dbReference type="NCBI Taxonomy" id="1235997"/>
    <lineage>
        <taxon>Bacteria</taxon>
        <taxon>Pseudomonadati</taxon>
        <taxon>Bacteroidota</taxon>
        <taxon>Chitinophagia</taxon>
        <taxon>Chitinophagales</taxon>
        <taxon>Chitinophagaceae</taxon>
        <taxon>Hydrobacter</taxon>
    </lineage>
</organism>
<evidence type="ECO:0000313" key="11">
    <source>
        <dbReference type="Proteomes" id="UP000198711"/>
    </source>
</evidence>
<dbReference type="PRINTS" id="PR00131">
    <property type="entry name" value="GLHYDRLASE1"/>
</dbReference>
<feature type="binding site" evidence="8">
    <location>
        <position position="26"/>
    </location>
    <ligand>
        <name>substrate</name>
    </ligand>
</feature>
<evidence type="ECO:0000256" key="5">
    <source>
        <dbReference type="ARBA" id="ARBA00023295"/>
    </source>
</evidence>
<dbReference type="EMBL" id="FNNO01000023">
    <property type="protein sequence ID" value="SDX64974.1"/>
    <property type="molecule type" value="Genomic_DNA"/>
</dbReference>
<dbReference type="GO" id="GO:0030245">
    <property type="term" value="P:cellulose catabolic process"/>
    <property type="evidence" value="ECO:0007669"/>
    <property type="project" value="UniProtKB-KW"/>
</dbReference>
<comment type="similarity">
    <text evidence="1 9">Belongs to the glycosyl hydrolase 1 family.</text>
</comment>
<feature type="binding site" evidence="8">
    <location>
        <begin position="415"/>
        <end position="416"/>
    </location>
    <ligand>
        <name>substrate</name>
    </ligand>
</feature>
<dbReference type="InterPro" id="IPR017853">
    <property type="entry name" value="GH"/>
</dbReference>
<dbReference type="GO" id="GO:0008422">
    <property type="term" value="F:beta-glucosidase activity"/>
    <property type="evidence" value="ECO:0007669"/>
    <property type="project" value="UniProtKB-EC"/>
</dbReference>
<keyword evidence="4" id="KW-0119">Carbohydrate metabolism</keyword>
<evidence type="ECO:0000256" key="1">
    <source>
        <dbReference type="ARBA" id="ARBA00010838"/>
    </source>
</evidence>
<dbReference type="EC" id="3.2.1.21" evidence="9"/>
<feature type="binding site" evidence="8">
    <location>
        <position position="127"/>
    </location>
    <ligand>
        <name>substrate</name>
    </ligand>
</feature>
<comment type="catalytic activity">
    <reaction evidence="9">
        <text>Hydrolysis of terminal, non-reducing beta-D-glucosyl residues with release of beta-D-glucose.</text>
        <dbReference type="EC" id="3.2.1.21"/>
    </reaction>
</comment>
<evidence type="ECO:0000256" key="3">
    <source>
        <dbReference type="ARBA" id="ARBA00023001"/>
    </source>
</evidence>
<name>A0A8X8IJ66_9BACT</name>
<dbReference type="AlphaFoldDB" id="A0A8X8IJ66"/>
<dbReference type="NCBIfam" id="TIGR03356">
    <property type="entry name" value="BGL"/>
    <property type="match status" value="1"/>
</dbReference>
<evidence type="ECO:0000256" key="6">
    <source>
        <dbReference type="ARBA" id="ARBA00023326"/>
    </source>
</evidence>
<keyword evidence="2 9" id="KW-0378">Hydrolase</keyword>
<feature type="binding site" evidence="8">
    <location>
        <position position="171"/>
    </location>
    <ligand>
        <name>substrate</name>
    </ligand>
</feature>
<dbReference type="FunFam" id="3.20.20.80:FF:000004">
    <property type="entry name" value="Beta-glucosidase 6-phospho-beta-glucosidase"/>
    <property type="match status" value="1"/>
</dbReference>